<dbReference type="InterPro" id="IPR013785">
    <property type="entry name" value="Aldolase_TIM"/>
</dbReference>
<evidence type="ECO:0000313" key="15">
    <source>
        <dbReference type="Proteomes" id="UP000234275"/>
    </source>
</evidence>
<dbReference type="GeneID" id="36561673"/>
<evidence type="ECO:0000256" key="8">
    <source>
        <dbReference type="ARBA" id="ARBA00023157"/>
    </source>
</evidence>
<keyword evidence="5" id="KW-0964">Secreted</keyword>
<keyword evidence="8 11" id="KW-1015">Disulfide bond</keyword>
<comment type="catalytic activity">
    <reaction evidence="1 11">
        <text>Hydrolysis of terminal, non-reducing alpha-D-galactose residues in alpha-D-galactosides, including galactose oligosaccharides, galactomannans and galactolipids.</text>
        <dbReference type="EC" id="3.2.1.22"/>
    </reaction>
</comment>
<evidence type="ECO:0000256" key="3">
    <source>
        <dbReference type="ARBA" id="ARBA00004613"/>
    </source>
</evidence>
<dbReference type="PANTHER" id="PTHR11452:SF61">
    <property type="entry name" value="ALPHA-GALACTOSIDASE B-RELATED"/>
    <property type="match status" value="1"/>
</dbReference>
<sequence length="448" mass="49731">MDSFRTLAGILLSAAAVEGLVRPGGVGRVPALGWNSWNAFACDINATKVLTAARQVLDLGLKDLGYEYINIDDCWSIKSQRDPVTKRMIPDPIKFPDGISGVADEIHRLGLKVGIYSSAGTETCAGYPASLGYERIDAQTFADWGIDYLKYDNCGVPSNWTDLYTYCVPDFTNGNHFPNGSCPDLEMPAPEGYDWRESNTARRYRRMRDALLSVNRTIAYSLCVWGQGDVGTWGNETGNSWRISGDITPSWTRIADLANQNTFLLNDADFWGYPDPDMLEVGNGNLTVAENRAHFALWAVMKAPLIIGTPLDKISPEHVAILKNKYLIDFNQDPVVGRPAYPFKWGYNADWTFDPLHPAEYWSGDSYNLGGTLVLMLNSEEETGLRRARWSEVPELEVSKDEKGEGGEEVGFEVIDIWSGENLGCVRGGIAREVQGHDVVGFVVMRRC</sequence>
<dbReference type="InterPro" id="IPR013780">
    <property type="entry name" value="Glyco_hydro_b"/>
</dbReference>
<dbReference type="Pfam" id="PF17801">
    <property type="entry name" value="Melibiase_C"/>
    <property type="match status" value="1"/>
</dbReference>
<name>A0A2I2GGW5_9EURO</name>
<dbReference type="Pfam" id="PF16499">
    <property type="entry name" value="Melibiase_2"/>
    <property type="match status" value="2"/>
</dbReference>
<keyword evidence="9" id="KW-0325">Glycoprotein</keyword>
<comment type="function">
    <text evidence="2">Hydrolyzes a variety of simple alpha-D-galactoside as well as more complex molecules such as oligosaccharides and polysaccharides.</text>
</comment>
<evidence type="ECO:0000313" key="14">
    <source>
        <dbReference type="EMBL" id="PLB52125.1"/>
    </source>
</evidence>
<evidence type="ECO:0000256" key="1">
    <source>
        <dbReference type="ARBA" id="ARBA00001255"/>
    </source>
</evidence>
<dbReference type="PROSITE" id="PS00512">
    <property type="entry name" value="ALPHA_GALACTOSIDASE"/>
    <property type="match status" value="1"/>
</dbReference>
<dbReference type="Gene3D" id="3.20.20.70">
    <property type="entry name" value="Aldolase class I"/>
    <property type="match status" value="1"/>
</dbReference>
<dbReference type="RefSeq" id="XP_024707427.1">
    <property type="nucleotide sequence ID" value="XM_024853972.1"/>
</dbReference>
<dbReference type="Proteomes" id="UP000234275">
    <property type="component" value="Unassembled WGS sequence"/>
</dbReference>
<evidence type="ECO:0000256" key="4">
    <source>
        <dbReference type="ARBA" id="ARBA00009743"/>
    </source>
</evidence>
<evidence type="ECO:0000259" key="13">
    <source>
        <dbReference type="Pfam" id="PF17801"/>
    </source>
</evidence>
<dbReference type="EMBL" id="MSFO01000002">
    <property type="protein sequence ID" value="PLB52125.1"/>
    <property type="molecule type" value="Genomic_DNA"/>
</dbReference>
<dbReference type="InterPro" id="IPR041233">
    <property type="entry name" value="Melibiase_C"/>
</dbReference>
<dbReference type="GO" id="GO:0005975">
    <property type="term" value="P:carbohydrate metabolic process"/>
    <property type="evidence" value="ECO:0007669"/>
    <property type="project" value="InterPro"/>
</dbReference>
<dbReference type="GO" id="GO:0004557">
    <property type="term" value="F:alpha-galactosidase activity"/>
    <property type="evidence" value="ECO:0007669"/>
    <property type="project" value="UniProtKB-EC"/>
</dbReference>
<keyword evidence="7 11" id="KW-0378">Hydrolase</keyword>
<accession>A0A2I2GGW5</accession>
<gene>
    <name evidence="14" type="ORF">P170DRAFT_488622</name>
</gene>
<dbReference type="STRING" id="1392250.A0A2I2GGW5"/>
<reference evidence="14 15" key="1">
    <citation type="submission" date="2016-12" db="EMBL/GenBank/DDBJ databases">
        <title>The genomes of Aspergillus section Nigri reveals drivers in fungal speciation.</title>
        <authorList>
            <consortium name="DOE Joint Genome Institute"/>
            <person name="Vesth T.C."/>
            <person name="Nybo J."/>
            <person name="Theobald S."/>
            <person name="Brandl J."/>
            <person name="Frisvad J.C."/>
            <person name="Nielsen K.F."/>
            <person name="Lyhne E.K."/>
            <person name="Kogle M.E."/>
            <person name="Kuo A."/>
            <person name="Riley R."/>
            <person name="Clum A."/>
            <person name="Nolan M."/>
            <person name="Lipzen A."/>
            <person name="Salamov A."/>
            <person name="Henrissat B."/>
            <person name="Wiebenga A."/>
            <person name="De Vries R.P."/>
            <person name="Grigoriev I.V."/>
            <person name="Mortensen U.H."/>
            <person name="Andersen M.R."/>
            <person name="Baker S.E."/>
        </authorList>
    </citation>
    <scope>NUCLEOTIDE SEQUENCE [LARGE SCALE GENOMIC DNA]</scope>
    <source>
        <strain evidence="14 15">IBT 23096</strain>
    </source>
</reference>
<dbReference type="InterPro" id="IPR002241">
    <property type="entry name" value="Glyco_hydro_27"/>
</dbReference>
<dbReference type="OrthoDB" id="5795902at2759"/>
<comment type="similarity">
    <text evidence="4 11">Belongs to the glycosyl hydrolase 27 family.</text>
</comment>
<dbReference type="InterPro" id="IPR000111">
    <property type="entry name" value="Glyco_hydro_27/36_CS"/>
</dbReference>
<proteinExistence type="inferred from homology"/>
<evidence type="ECO:0000256" key="11">
    <source>
        <dbReference type="RuleBase" id="RU361168"/>
    </source>
</evidence>
<dbReference type="PANTHER" id="PTHR11452">
    <property type="entry name" value="ALPHA-GALACTOSIDASE/ALPHA-N-ACETYLGALACTOSAMINIDASE"/>
    <property type="match status" value="1"/>
</dbReference>
<keyword evidence="15" id="KW-1185">Reference proteome</keyword>
<dbReference type="SUPFAM" id="SSF51011">
    <property type="entry name" value="Glycosyl hydrolase domain"/>
    <property type="match status" value="1"/>
</dbReference>
<dbReference type="GO" id="GO:0005576">
    <property type="term" value="C:extracellular region"/>
    <property type="evidence" value="ECO:0007669"/>
    <property type="project" value="UniProtKB-SubCell"/>
</dbReference>
<evidence type="ECO:0000256" key="5">
    <source>
        <dbReference type="ARBA" id="ARBA00022525"/>
    </source>
</evidence>
<evidence type="ECO:0000256" key="6">
    <source>
        <dbReference type="ARBA" id="ARBA00022729"/>
    </source>
</evidence>
<dbReference type="VEuPathDB" id="FungiDB:P170DRAFT_488622"/>
<evidence type="ECO:0000256" key="10">
    <source>
        <dbReference type="ARBA" id="ARBA00023295"/>
    </source>
</evidence>
<dbReference type="InterPro" id="IPR017853">
    <property type="entry name" value="GH"/>
</dbReference>
<dbReference type="CDD" id="cd14792">
    <property type="entry name" value="GH27"/>
    <property type="match status" value="1"/>
</dbReference>
<protein>
    <recommendedName>
        <fullName evidence="11">Alpha-galactosidase</fullName>
        <ecNumber evidence="11">3.2.1.22</ecNumber>
    </recommendedName>
    <alternativeName>
        <fullName evidence="11">Melibiase</fullName>
    </alternativeName>
</protein>
<comment type="caution">
    <text evidence="14">The sequence shown here is derived from an EMBL/GenBank/DDBJ whole genome shotgun (WGS) entry which is preliminary data.</text>
</comment>
<feature type="domain" description="Alpha galactosidase C-terminal" evidence="13">
    <location>
        <begin position="358"/>
        <end position="442"/>
    </location>
</feature>
<dbReference type="Gene3D" id="2.60.40.1180">
    <property type="entry name" value="Golgi alpha-mannosidase II"/>
    <property type="match status" value="1"/>
</dbReference>
<organism evidence="14 15">
    <name type="scientific">Aspergillus steynii IBT 23096</name>
    <dbReference type="NCBI Taxonomy" id="1392250"/>
    <lineage>
        <taxon>Eukaryota</taxon>
        <taxon>Fungi</taxon>
        <taxon>Dikarya</taxon>
        <taxon>Ascomycota</taxon>
        <taxon>Pezizomycotina</taxon>
        <taxon>Eurotiomycetes</taxon>
        <taxon>Eurotiomycetidae</taxon>
        <taxon>Eurotiales</taxon>
        <taxon>Aspergillaceae</taxon>
        <taxon>Aspergillus</taxon>
        <taxon>Aspergillus subgen. Circumdati</taxon>
    </lineage>
</organism>
<feature type="chain" id="PRO_5014192134" description="Alpha-galactosidase" evidence="12">
    <location>
        <begin position="20"/>
        <end position="448"/>
    </location>
</feature>
<dbReference type="EC" id="3.2.1.22" evidence="11"/>
<comment type="subcellular location">
    <subcellularLocation>
        <location evidence="3">Secreted</location>
    </subcellularLocation>
</comment>
<evidence type="ECO:0000256" key="2">
    <source>
        <dbReference type="ARBA" id="ARBA00003969"/>
    </source>
</evidence>
<dbReference type="PRINTS" id="PR00740">
    <property type="entry name" value="GLHYDRLASE27"/>
</dbReference>
<keyword evidence="10 11" id="KW-0326">Glycosidase</keyword>
<evidence type="ECO:0000256" key="7">
    <source>
        <dbReference type="ARBA" id="ARBA00022801"/>
    </source>
</evidence>
<keyword evidence="6 12" id="KW-0732">Signal</keyword>
<dbReference type="AlphaFoldDB" id="A0A2I2GGW5"/>
<evidence type="ECO:0000256" key="9">
    <source>
        <dbReference type="ARBA" id="ARBA00023180"/>
    </source>
</evidence>
<feature type="signal peptide" evidence="12">
    <location>
        <begin position="1"/>
        <end position="19"/>
    </location>
</feature>
<dbReference type="SUPFAM" id="SSF51445">
    <property type="entry name" value="(Trans)glycosidases"/>
    <property type="match status" value="1"/>
</dbReference>
<evidence type="ECO:0000256" key="12">
    <source>
        <dbReference type="SAM" id="SignalP"/>
    </source>
</evidence>